<dbReference type="Gene3D" id="3.40.50.1820">
    <property type="entry name" value="alpha/beta hydrolase"/>
    <property type="match status" value="1"/>
</dbReference>
<evidence type="ECO:0000313" key="2">
    <source>
        <dbReference type="EMBL" id="ENV08485.1"/>
    </source>
</evidence>
<dbReference type="InterPro" id="IPR029058">
    <property type="entry name" value="AB_hydrolase_fold"/>
</dbReference>
<gene>
    <name evidence="2" type="ORF">F966_03159</name>
</gene>
<proteinExistence type="predicted"/>
<dbReference type="GO" id="GO:0047372">
    <property type="term" value="F:monoacylglycerol lipase activity"/>
    <property type="evidence" value="ECO:0007669"/>
    <property type="project" value="TreeGrafter"/>
</dbReference>
<reference evidence="2 3" key="1">
    <citation type="submission" date="2013-02" db="EMBL/GenBank/DDBJ databases">
        <title>The Genome Sequence of Acinetobacter sp. CIP 56.2.</title>
        <authorList>
            <consortium name="The Broad Institute Genome Sequencing Platform"/>
            <consortium name="The Broad Institute Genome Sequencing Center for Infectious Disease"/>
            <person name="Cerqueira G."/>
            <person name="Feldgarden M."/>
            <person name="Courvalin P."/>
            <person name="Perichon B."/>
            <person name="Grillot-Courvalin C."/>
            <person name="Clermont D."/>
            <person name="Rocha E."/>
            <person name="Yoon E.-J."/>
            <person name="Nemec A."/>
            <person name="Walker B."/>
            <person name="Young S.K."/>
            <person name="Zeng Q."/>
            <person name="Gargeya S."/>
            <person name="Fitzgerald M."/>
            <person name="Haas B."/>
            <person name="Abouelleil A."/>
            <person name="Alvarado L."/>
            <person name="Arachchi H.M."/>
            <person name="Berlin A.M."/>
            <person name="Chapman S.B."/>
            <person name="Dewar J."/>
            <person name="Goldberg J."/>
            <person name="Griggs A."/>
            <person name="Gujja S."/>
            <person name="Hansen M."/>
            <person name="Howarth C."/>
            <person name="Imamovic A."/>
            <person name="Larimer J."/>
            <person name="McCowan C."/>
            <person name="Murphy C."/>
            <person name="Neiman D."/>
            <person name="Pearson M."/>
            <person name="Priest M."/>
            <person name="Roberts A."/>
            <person name="Saif S."/>
            <person name="Shea T."/>
            <person name="Sisk P."/>
            <person name="Sykes S."/>
            <person name="Wortman J."/>
            <person name="Nusbaum C."/>
            <person name="Birren B."/>
        </authorList>
    </citation>
    <scope>NUCLEOTIDE SEQUENCE [LARGE SCALE GENOMIC DNA]</scope>
    <source>
        <strain evidence="2 3">CIP 56.2</strain>
    </source>
</reference>
<evidence type="ECO:0000259" key="1">
    <source>
        <dbReference type="Pfam" id="PF00561"/>
    </source>
</evidence>
<sequence length="293" mass="32740">MNQPIVSTQITVEQNGISLAVYQWGKASTKHKTIVFIHGYPDSADVWIPIAETLANDFHIVTYDVRGTGASTVPSKAKDYHLDELVADISAVIRATSPNQPVHLVGHDWGALQGWEAVLDDHLKYQIESYTALAPSLDKVGLWFHNLLQENTPQGYLRLSKQLLSSSYMAAFQIPVIPELTWRLGLSWAWPKMVSVLERAPVPTSKTQLKNSINGIGLYRINLVPKLLNPKQRFTSIPVHLIEMTEDPFVPRHFNDGLEAWTSKLTRSEVKAGHWGISSQPTLVANCIKGYLL</sequence>
<dbReference type="GO" id="GO:0016020">
    <property type="term" value="C:membrane"/>
    <property type="evidence" value="ECO:0007669"/>
    <property type="project" value="TreeGrafter"/>
</dbReference>
<dbReference type="Pfam" id="PF00561">
    <property type="entry name" value="Abhydrolase_1"/>
    <property type="match status" value="1"/>
</dbReference>
<organism evidence="2 3">
    <name type="scientific">Acinetobacter higginsii</name>
    <dbReference type="NCBI Taxonomy" id="70347"/>
    <lineage>
        <taxon>Bacteria</taxon>
        <taxon>Pseudomonadati</taxon>
        <taxon>Pseudomonadota</taxon>
        <taxon>Gammaproteobacteria</taxon>
        <taxon>Moraxellales</taxon>
        <taxon>Moraxellaceae</taxon>
        <taxon>Acinetobacter</taxon>
    </lineage>
</organism>
<dbReference type="AlphaFoldDB" id="N8XN51"/>
<dbReference type="InterPro" id="IPR050266">
    <property type="entry name" value="AB_hydrolase_sf"/>
</dbReference>
<dbReference type="STRING" id="1144672.F966_03159"/>
<dbReference type="PATRIC" id="fig|1144672.3.peg.3041"/>
<dbReference type="InterPro" id="IPR000073">
    <property type="entry name" value="AB_hydrolase_1"/>
</dbReference>
<dbReference type="GO" id="GO:0046464">
    <property type="term" value="P:acylglycerol catabolic process"/>
    <property type="evidence" value="ECO:0007669"/>
    <property type="project" value="TreeGrafter"/>
</dbReference>
<dbReference type="PANTHER" id="PTHR43798:SF33">
    <property type="entry name" value="HYDROLASE, PUTATIVE (AFU_ORTHOLOGUE AFUA_2G14860)-RELATED"/>
    <property type="match status" value="1"/>
</dbReference>
<dbReference type="Proteomes" id="UP000013209">
    <property type="component" value="Unassembled WGS sequence"/>
</dbReference>
<comment type="caution">
    <text evidence="2">The sequence shown here is derived from an EMBL/GenBank/DDBJ whole genome shotgun (WGS) entry which is preliminary data.</text>
</comment>
<evidence type="ECO:0000313" key="3">
    <source>
        <dbReference type="Proteomes" id="UP000013209"/>
    </source>
</evidence>
<feature type="domain" description="AB hydrolase-1" evidence="1">
    <location>
        <begin position="33"/>
        <end position="277"/>
    </location>
</feature>
<dbReference type="EMBL" id="APPH01000015">
    <property type="protein sequence ID" value="ENV08485.1"/>
    <property type="molecule type" value="Genomic_DNA"/>
</dbReference>
<name>N8XN51_9GAMM</name>
<dbReference type="PANTHER" id="PTHR43798">
    <property type="entry name" value="MONOACYLGLYCEROL LIPASE"/>
    <property type="match status" value="1"/>
</dbReference>
<accession>N8XN51</accession>
<protein>
    <recommendedName>
        <fullName evidence="1">AB hydrolase-1 domain-containing protein</fullName>
    </recommendedName>
</protein>
<dbReference type="SUPFAM" id="SSF53474">
    <property type="entry name" value="alpha/beta-Hydrolases"/>
    <property type="match status" value="1"/>
</dbReference>
<dbReference type="eggNOG" id="COG2267">
    <property type="taxonomic scope" value="Bacteria"/>
</dbReference>
<dbReference type="RefSeq" id="WP_004806850.1">
    <property type="nucleotide sequence ID" value="NZ_KB849440.1"/>
</dbReference>
<dbReference type="HOGENOM" id="CLU_020336_7_3_6"/>